<feature type="compositionally biased region" description="Low complexity" evidence="1">
    <location>
        <begin position="678"/>
        <end position="715"/>
    </location>
</feature>
<keyword evidence="3" id="KW-1185">Reference proteome</keyword>
<feature type="compositionally biased region" description="Low complexity" evidence="1">
    <location>
        <begin position="22"/>
        <end position="48"/>
    </location>
</feature>
<evidence type="ECO:0000256" key="1">
    <source>
        <dbReference type="SAM" id="MobiDB-lite"/>
    </source>
</evidence>
<gene>
    <name evidence="2" type="ORF">FVE85_1323</name>
</gene>
<comment type="caution">
    <text evidence="2">The sequence shown here is derived from an EMBL/GenBank/DDBJ whole genome shotgun (WGS) entry which is preliminary data.</text>
</comment>
<feature type="compositionally biased region" description="Polar residues" evidence="1">
    <location>
        <begin position="141"/>
        <end position="159"/>
    </location>
</feature>
<sequence length="726" mass="80901">MVRGDSSASDVSLQSAPKLGGASSTTSSRSVSRQSSSASVKSSASSTVAPPKIQPPKSTAAAGAAVARQNSQVQNSAEVVSGPPPPMRDSQGDLVSNVKAAPRPGGSQASSKNVSRSNSQQSSRAVSRQNSSASQQAARSGTGSRQLSRQNSNASQQGAASGMPPRSKSQMAASAAAATAGTSVIENEQRVMGGADLSKSKSQRERKIQMGMEWNEEDQEWMFIPRQASYQVNQELDDIILMVKKGEIDVSEDARRPSVIRMDSTASSITSGPRPSMDRRKVHLPDFIAGSGRPMIPFASYGEKWPLDVFSLAHNGIRKELQDCYEIMMYFEINWKEALDDEVRRFFAWWDIFFQFVLHYFEAEEQVLFPWLLEKAFLPDPFLEGPRNDRKYKMARVLKGIANSERTFMKKEMRSELVTSLKYSVDRLSVMILDYFGEQEIILPPIVFKNFTLEDKKQYDKKLVDFFLKCPQSGMDIIMLSRWQLGWENHDSSKRKQRELNERAVQEWRYDNLHHFKWASYALWEKSYFEKQVKTVMYFRDQRAIAQKRLDMEAMAIANSKRGKNVRWNAEVQSMTITPRNVNGSQHGTPVTTPRTQQSFARTKSDDARMPSNLTVVPGGPSSVYAPSRGVSTMTTASGKHQPVKESRIPYQLEPKNQAIFLNMDDALESRKGSTVKSVNSAASSRKSSFKSGASSAASSRRASSVGPSSRAASSHWSEFEFEDAY</sequence>
<feature type="region of interest" description="Disordered" evidence="1">
    <location>
        <begin position="673"/>
        <end position="726"/>
    </location>
</feature>
<dbReference type="Gene3D" id="1.20.120.520">
    <property type="entry name" value="nmb1532 protein domain like"/>
    <property type="match status" value="1"/>
</dbReference>
<evidence type="ECO:0000313" key="2">
    <source>
        <dbReference type="EMBL" id="KAA8490876.1"/>
    </source>
</evidence>
<name>A0A5J4YHC6_PORPP</name>
<evidence type="ECO:0000313" key="3">
    <source>
        <dbReference type="Proteomes" id="UP000324585"/>
    </source>
</evidence>
<dbReference type="Proteomes" id="UP000324585">
    <property type="component" value="Unassembled WGS sequence"/>
</dbReference>
<protein>
    <submittedName>
        <fullName evidence="2">Uncharacterized protein</fullName>
    </submittedName>
</protein>
<feature type="region of interest" description="Disordered" evidence="1">
    <location>
        <begin position="602"/>
        <end position="625"/>
    </location>
</feature>
<feature type="compositionally biased region" description="Low complexity" evidence="1">
    <location>
        <begin position="107"/>
        <end position="140"/>
    </location>
</feature>
<accession>A0A5J4YHC6</accession>
<dbReference type="AlphaFoldDB" id="A0A5J4YHC6"/>
<feature type="compositionally biased region" description="Polar residues" evidence="1">
    <location>
        <begin position="1"/>
        <end position="15"/>
    </location>
</feature>
<dbReference type="EMBL" id="VRMN01000018">
    <property type="protein sequence ID" value="KAA8490876.1"/>
    <property type="molecule type" value="Genomic_DNA"/>
</dbReference>
<feature type="compositionally biased region" description="Polar residues" evidence="1">
    <location>
        <begin position="68"/>
        <end position="78"/>
    </location>
</feature>
<feature type="region of interest" description="Disordered" evidence="1">
    <location>
        <begin position="1"/>
        <end position="175"/>
    </location>
</feature>
<organism evidence="2 3">
    <name type="scientific">Porphyridium purpureum</name>
    <name type="common">Red alga</name>
    <name type="synonym">Porphyridium cruentum</name>
    <dbReference type="NCBI Taxonomy" id="35688"/>
    <lineage>
        <taxon>Eukaryota</taxon>
        <taxon>Rhodophyta</taxon>
        <taxon>Bangiophyceae</taxon>
        <taxon>Porphyridiales</taxon>
        <taxon>Porphyridiaceae</taxon>
        <taxon>Porphyridium</taxon>
    </lineage>
</organism>
<reference evidence="3" key="1">
    <citation type="journal article" date="2019" name="Nat. Commun.">
        <title>Expansion of phycobilisome linker gene families in mesophilic red algae.</title>
        <authorList>
            <person name="Lee J."/>
            <person name="Kim D."/>
            <person name="Bhattacharya D."/>
            <person name="Yoon H.S."/>
        </authorList>
    </citation>
    <scope>NUCLEOTIDE SEQUENCE [LARGE SCALE GENOMIC DNA]</scope>
    <source>
        <strain evidence="3">CCMP 1328</strain>
    </source>
</reference>
<proteinExistence type="predicted"/>